<evidence type="ECO:0000313" key="2">
    <source>
        <dbReference type="EMBL" id="JAH99275.1"/>
    </source>
</evidence>
<proteinExistence type="predicted"/>
<dbReference type="AlphaFoldDB" id="A0A0E9XBT6"/>
<protein>
    <submittedName>
        <fullName evidence="2">Uncharacterized protein</fullName>
    </submittedName>
</protein>
<feature type="region of interest" description="Disordered" evidence="1">
    <location>
        <begin position="1"/>
        <end position="22"/>
    </location>
</feature>
<dbReference type="EMBL" id="GBXM01009302">
    <property type="protein sequence ID" value="JAH99275.1"/>
    <property type="molecule type" value="Transcribed_RNA"/>
</dbReference>
<feature type="compositionally biased region" description="Low complexity" evidence="1">
    <location>
        <begin position="9"/>
        <end position="22"/>
    </location>
</feature>
<reference evidence="2" key="1">
    <citation type="submission" date="2014-11" db="EMBL/GenBank/DDBJ databases">
        <authorList>
            <person name="Amaro Gonzalez C."/>
        </authorList>
    </citation>
    <scope>NUCLEOTIDE SEQUENCE</scope>
</reference>
<accession>A0A0E9XBT6</accession>
<evidence type="ECO:0000256" key="1">
    <source>
        <dbReference type="SAM" id="MobiDB-lite"/>
    </source>
</evidence>
<name>A0A0E9XBT6_ANGAN</name>
<sequence length="22" mass="2349">MLMTPQSWGSSPTTTNPPTGTR</sequence>
<organism evidence="2">
    <name type="scientific">Anguilla anguilla</name>
    <name type="common">European freshwater eel</name>
    <name type="synonym">Muraena anguilla</name>
    <dbReference type="NCBI Taxonomy" id="7936"/>
    <lineage>
        <taxon>Eukaryota</taxon>
        <taxon>Metazoa</taxon>
        <taxon>Chordata</taxon>
        <taxon>Craniata</taxon>
        <taxon>Vertebrata</taxon>
        <taxon>Euteleostomi</taxon>
        <taxon>Actinopterygii</taxon>
        <taxon>Neopterygii</taxon>
        <taxon>Teleostei</taxon>
        <taxon>Anguilliformes</taxon>
        <taxon>Anguillidae</taxon>
        <taxon>Anguilla</taxon>
    </lineage>
</organism>
<reference evidence="2" key="2">
    <citation type="journal article" date="2015" name="Fish Shellfish Immunol.">
        <title>Early steps in the European eel (Anguilla anguilla)-Vibrio vulnificus interaction in the gills: Role of the RtxA13 toxin.</title>
        <authorList>
            <person name="Callol A."/>
            <person name="Pajuelo D."/>
            <person name="Ebbesson L."/>
            <person name="Teles M."/>
            <person name="MacKenzie S."/>
            <person name="Amaro C."/>
        </authorList>
    </citation>
    <scope>NUCLEOTIDE SEQUENCE</scope>
</reference>